<dbReference type="Proteomes" id="UP000179243">
    <property type="component" value="Unassembled WGS sequence"/>
</dbReference>
<evidence type="ECO:0000313" key="2">
    <source>
        <dbReference type="Proteomes" id="UP000179243"/>
    </source>
</evidence>
<gene>
    <name evidence="1" type="ORF">A2519_05880</name>
</gene>
<proteinExistence type="predicted"/>
<organism evidence="1 2">
    <name type="scientific">Candidatus Raymondbacteria bacterium RIFOXYD12_FULL_49_13</name>
    <dbReference type="NCBI Taxonomy" id="1817890"/>
    <lineage>
        <taxon>Bacteria</taxon>
        <taxon>Raymondiibacteriota</taxon>
    </lineage>
</organism>
<sequence>MTHAVDGAKRDRGTIEALVKRDADGSAILVCDDRMIITAVYGLPFLNVVWNRPARPLIYFDFT</sequence>
<reference evidence="1 2" key="1">
    <citation type="journal article" date="2016" name="Nat. Commun.">
        <title>Thousands of microbial genomes shed light on interconnected biogeochemical processes in an aquifer system.</title>
        <authorList>
            <person name="Anantharaman K."/>
            <person name="Brown C.T."/>
            <person name="Hug L.A."/>
            <person name="Sharon I."/>
            <person name="Castelle C.J."/>
            <person name="Probst A.J."/>
            <person name="Thomas B.C."/>
            <person name="Singh A."/>
            <person name="Wilkins M.J."/>
            <person name="Karaoz U."/>
            <person name="Brodie E.L."/>
            <person name="Williams K.H."/>
            <person name="Hubbard S.S."/>
            <person name="Banfield J.F."/>
        </authorList>
    </citation>
    <scope>NUCLEOTIDE SEQUENCE [LARGE SCALE GENOMIC DNA]</scope>
</reference>
<name>A0A1F7F4R7_UNCRA</name>
<evidence type="ECO:0000313" key="1">
    <source>
        <dbReference type="EMBL" id="OGK01527.1"/>
    </source>
</evidence>
<protein>
    <submittedName>
        <fullName evidence="1">Uncharacterized protein</fullName>
    </submittedName>
</protein>
<dbReference type="EMBL" id="MFYX01000124">
    <property type="protein sequence ID" value="OGK01527.1"/>
    <property type="molecule type" value="Genomic_DNA"/>
</dbReference>
<accession>A0A1F7F4R7</accession>
<comment type="caution">
    <text evidence="1">The sequence shown here is derived from an EMBL/GenBank/DDBJ whole genome shotgun (WGS) entry which is preliminary data.</text>
</comment>
<dbReference type="AlphaFoldDB" id="A0A1F7F4R7"/>